<reference evidence="1 2" key="1">
    <citation type="journal article" date="2018" name="Sci. Rep.">
        <title>Genomic signatures of local adaptation to the degree of environmental predictability in rotifers.</title>
        <authorList>
            <person name="Franch-Gras L."/>
            <person name="Hahn C."/>
            <person name="Garcia-Roger E.M."/>
            <person name="Carmona M.J."/>
            <person name="Serra M."/>
            <person name="Gomez A."/>
        </authorList>
    </citation>
    <scope>NUCLEOTIDE SEQUENCE [LARGE SCALE GENOMIC DNA]</scope>
    <source>
        <strain evidence="1">HYR1</strain>
    </source>
</reference>
<keyword evidence="2" id="KW-1185">Reference proteome</keyword>
<organism evidence="1 2">
    <name type="scientific">Brachionus plicatilis</name>
    <name type="common">Marine rotifer</name>
    <name type="synonym">Brachionus muelleri</name>
    <dbReference type="NCBI Taxonomy" id="10195"/>
    <lineage>
        <taxon>Eukaryota</taxon>
        <taxon>Metazoa</taxon>
        <taxon>Spiralia</taxon>
        <taxon>Gnathifera</taxon>
        <taxon>Rotifera</taxon>
        <taxon>Eurotatoria</taxon>
        <taxon>Monogononta</taxon>
        <taxon>Pseudotrocha</taxon>
        <taxon>Ploima</taxon>
        <taxon>Brachionidae</taxon>
        <taxon>Brachionus</taxon>
    </lineage>
</organism>
<dbReference type="AlphaFoldDB" id="A0A3M7P1W8"/>
<comment type="caution">
    <text evidence="1">The sequence shown here is derived from an EMBL/GenBank/DDBJ whole genome shotgun (WGS) entry which is preliminary data.</text>
</comment>
<protein>
    <submittedName>
        <fullName evidence="1">Uncharacterized protein</fullName>
    </submittedName>
</protein>
<dbReference type="EMBL" id="REGN01014179">
    <property type="protein sequence ID" value="RMZ92949.1"/>
    <property type="molecule type" value="Genomic_DNA"/>
</dbReference>
<name>A0A3M7P1W8_BRAPC</name>
<gene>
    <name evidence="1" type="ORF">BpHYR1_022646</name>
</gene>
<accession>A0A3M7P1W8</accession>
<evidence type="ECO:0000313" key="1">
    <source>
        <dbReference type="EMBL" id="RMZ92949.1"/>
    </source>
</evidence>
<proteinExistence type="predicted"/>
<dbReference type="Proteomes" id="UP000276133">
    <property type="component" value="Unassembled WGS sequence"/>
</dbReference>
<sequence>MATSLKKRERERMYEIPSINCMPVCIRAVLRMSGLCALPLKRHKKKSSSQFSHFEQKKIIFFC</sequence>
<evidence type="ECO:0000313" key="2">
    <source>
        <dbReference type="Proteomes" id="UP000276133"/>
    </source>
</evidence>